<proteinExistence type="predicted"/>
<reference evidence="2 3" key="1">
    <citation type="submission" date="2018-04" db="EMBL/GenBank/DDBJ databases">
        <title>WGS assembly of Panicum hallii var. hallii HAL2.</title>
        <authorList>
            <person name="Lovell J."/>
            <person name="Jenkins J."/>
            <person name="Lowry D."/>
            <person name="Mamidi S."/>
            <person name="Sreedasyam A."/>
            <person name="Weng X."/>
            <person name="Barry K."/>
            <person name="Bonette J."/>
            <person name="Campitelli B."/>
            <person name="Daum C."/>
            <person name="Gordon S."/>
            <person name="Gould B."/>
            <person name="Lipzen A."/>
            <person name="MacQueen A."/>
            <person name="Palacio-Mejia J."/>
            <person name="Plott C."/>
            <person name="Shakirov E."/>
            <person name="Shu S."/>
            <person name="Yoshinaga Y."/>
            <person name="Zane M."/>
            <person name="Rokhsar D."/>
            <person name="Grimwood J."/>
            <person name="Schmutz J."/>
            <person name="Juenger T."/>
        </authorList>
    </citation>
    <scope>NUCLEOTIDE SEQUENCE [LARGE SCALE GENOMIC DNA]</scope>
    <source>
        <strain evidence="3">cv. HAL2</strain>
    </source>
</reference>
<name>A0A2T7DGG3_9POAL</name>
<dbReference type="OrthoDB" id="2018625at2759"/>
<protein>
    <recommendedName>
        <fullName evidence="4">Viral late gene transcription factor 3 zinc ribbon domain-containing protein</fullName>
    </recommendedName>
</protein>
<dbReference type="PANTHER" id="PTHR36809">
    <property type="entry name" value="TRANSMEMBRANE PROTEIN"/>
    <property type="match status" value="1"/>
</dbReference>
<dbReference type="Gramene" id="PUZ54664">
    <property type="protein sequence ID" value="PUZ54664"/>
    <property type="gene ID" value="GQ55_5G149900"/>
</dbReference>
<dbReference type="Proteomes" id="UP000244336">
    <property type="component" value="Chromosome 5"/>
</dbReference>
<dbReference type="STRING" id="1504633.A0A2T7DGG3"/>
<dbReference type="PANTHER" id="PTHR36809:SF1">
    <property type="entry name" value="TRANSMEMBRANE PROTEIN"/>
    <property type="match status" value="1"/>
</dbReference>
<evidence type="ECO:0008006" key="4">
    <source>
        <dbReference type="Google" id="ProtNLM"/>
    </source>
</evidence>
<dbReference type="EMBL" id="CM009753">
    <property type="protein sequence ID" value="PUZ54664.1"/>
    <property type="molecule type" value="Genomic_DNA"/>
</dbReference>
<accession>A0A2T7DGG3</accession>
<feature type="region of interest" description="Disordered" evidence="1">
    <location>
        <begin position="1"/>
        <end position="22"/>
    </location>
</feature>
<gene>
    <name evidence="2" type="ORF">GQ55_5G149900</name>
</gene>
<feature type="compositionally biased region" description="Basic residues" evidence="1">
    <location>
        <begin position="1"/>
        <end position="10"/>
    </location>
</feature>
<evidence type="ECO:0000313" key="3">
    <source>
        <dbReference type="Proteomes" id="UP000244336"/>
    </source>
</evidence>
<evidence type="ECO:0000256" key="1">
    <source>
        <dbReference type="SAM" id="MobiDB-lite"/>
    </source>
</evidence>
<organism evidence="2 3">
    <name type="scientific">Panicum hallii var. hallii</name>
    <dbReference type="NCBI Taxonomy" id="1504633"/>
    <lineage>
        <taxon>Eukaryota</taxon>
        <taxon>Viridiplantae</taxon>
        <taxon>Streptophyta</taxon>
        <taxon>Embryophyta</taxon>
        <taxon>Tracheophyta</taxon>
        <taxon>Spermatophyta</taxon>
        <taxon>Magnoliopsida</taxon>
        <taxon>Liliopsida</taxon>
        <taxon>Poales</taxon>
        <taxon>Poaceae</taxon>
        <taxon>PACMAD clade</taxon>
        <taxon>Panicoideae</taxon>
        <taxon>Panicodae</taxon>
        <taxon>Paniceae</taxon>
        <taxon>Panicinae</taxon>
        <taxon>Panicum</taxon>
        <taxon>Panicum sect. Panicum</taxon>
    </lineage>
</organism>
<evidence type="ECO:0000313" key="2">
    <source>
        <dbReference type="EMBL" id="PUZ54664.1"/>
    </source>
</evidence>
<keyword evidence="3" id="KW-1185">Reference proteome</keyword>
<dbReference type="AlphaFoldDB" id="A0A2T7DGG3"/>
<sequence>MDVRATHHLTHTGCGGVPEGRARGRPCGAAAAKLVAMQARPFPACLPGSRPLPGLAGGRCRRSGLLPSTGRVSRRAPAGRGVATSVRAVDGASAAAAVAAAADAPLPPPQVTWQIVVGAVAGVTPFVVAGIEFSKRIFAQKKCEVCGGSGLVMKNDYYVRCQGCGGFLPWQSWRRFFTG</sequence>